<dbReference type="PROSITE" id="PS00571">
    <property type="entry name" value="AMIDASES"/>
    <property type="match status" value="1"/>
</dbReference>
<dbReference type="AlphaFoldDB" id="A0A0D6EHQ6"/>
<keyword evidence="9" id="KW-1185">Reference proteome</keyword>
<feature type="binding site" evidence="6">
    <location>
        <position position="243"/>
    </location>
    <ligand>
        <name>substrate</name>
    </ligand>
</feature>
<evidence type="ECO:0000256" key="5">
    <source>
        <dbReference type="PIRSR" id="PIRSR001221-1"/>
    </source>
</evidence>
<protein>
    <recommendedName>
        <fullName evidence="3">amidase</fullName>
        <ecNumber evidence="3">3.5.1.4</ecNumber>
    </recommendedName>
</protein>
<dbReference type="SUPFAM" id="SSF75304">
    <property type="entry name" value="Amidase signature (AS) enzymes"/>
    <property type="match status" value="1"/>
</dbReference>
<dbReference type="Proteomes" id="UP000243876">
    <property type="component" value="Unassembled WGS sequence"/>
</dbReference>
<dbReference type="Pfam" id="PF01425">
    <property type="entry name" value="Amidase"/>
    <property type="match status" value="1"/>
</dbReference>
<dbReference type="InterPro" id="IPR023631">
    <property type="entry name" value="Amidase_dom"/>
</dbReference>
<dbReference type="InterPro" id="IPR036928">
    <property type="entry name" value="AS_sf"/>
</dbReference>
<evidence type="ECO:0000256" key="3">
    <source>
        <dbReference type="ARBA" id="ARBA00012922"/>
    </source>
</evidence>
<dbReference type="OrthoDB" id="6428749at2759"/>
<feature type="active site" description="Charge relay system" evidence="5">
    <location>
        <position position="243"/>
    </location>
</feature>
<feature type="non-terminal residue" evidence="8">
    <location>
        <position position="1"/>
    </location>
</feature>
<dbReference type="PANTHER" id="PTHR46072:SF2">
    <property type="entry name" value="AMIDASE (EUROFUNG)"/>
    <property type="match status" value="1"/>
</dbReference>
<comment type="similarity">
    <text evidence="2">Belongs to the amidase family.</text>
</comment>
<dbReference type="EMBL" id="CENE01000003">
    <property type="protein sequence ID" value="CEQ39499.1"/>
    <property type="molecule type" value="Genomic_DNA"/>
</dbReference>
<evidence type="ECO:0000313" key="9">
    <source>
        <dbReference type="Proteomes" id="UP000243876"/>
    </source>
</evidence>
<name>A0A0D6EHQ6_SPOSA</name>
<dbReference type="GO" id="GO:0004040">
    <property type="term" value="F:amidase activity"/>
    <property type="evidence" value="ECO:0007669"/>
    <property type="project" value="UniProtKB-EC"/>
</dbReference>
<evidence type="ECO:0000313" key="8">
    <source>
        <dbReference type="EMBL" id="CEQ39499.1"/>
    </source>
</evidence>
<reference evidence="9" key="1">
    <citation type="submission" date="2015-02" db="EMBL/GenBank/DDBJ databases">
        <authorList>
            <person name="Gon?alves P."/>
        </authorList>
    </citation>
    <scope>NUCLEOTIDE SEQUENCE [LARGE SCALE GENOMIC DNA]</scope>
</reference>
<feature type="active site" description="Charge relay system" evidence="5">
    <location>
        <position position="168"/>
    </location>
</feature>
<organism evidence="8 9">
    <name type="scientific">Sporidiobolus salmonicolor</name>
    <name type="common">Yeast-like fungus</name>
    <name type="synonym">Sporobolomyces salmonicolor</name>
    <dbReference type="NCBI Taxonomy" id="5005"/>
    <lineage>
        <taxon>Eukaryota</taxon>
        <taxon>Fungi</taxon>
        <taxon>Dikarya</taxon>
        <taxon>Basidiomycota</taxon>
        <taxon>Pucciniomycotina</taxon>
        <taxon>Microbotryomycetes</taxon>
        <taxon>Sporidiobolales</taxon>
        <taxon>Sporidiobolaceae</taxon>
        <taxon>Sporobolomyces</taxon>
    </lineage>
</organism>
<keyword evidence="4" id="KW-0378">Hydrolase</keyword>
<dbReference type="EC" id="3.5.1.4" evidence="3"/>
<feature type="domain" description="Amidase" evidence="7">
    <location>
        <begin position="161"/>
        <end position="407"/>
    </location>
</feature>
<feature type="binding site" evidence="6">
    <location>
        <position position="217"/>
    </location>
    <ligand>
        <name>substrate</name>
    </ligand>
</feature>
<evidence type="ECO:0000256" key="4">
    <source>
        <dbReference type="ARBA" id="ARBA00022801"/>
    </source>
</evidence>
<dbReference type="PIRSF" id="PIRSF001221">
    <property type="entry name" value="Amidase_fungi"/>
    <property type="match status" value="1"/>
</dbReference>
<feature type="binding site" evidence="6">
    <location>
        <begin position="264"/>
        <end position="267"/>
    </location>
    <ligand>
        <name>substrate</name>
    </ligand>
</feature>
<dbReference type="InterPro" id="IPR020556">
    <property type="entry name" value="Amidase_CS"/>
</dbReference>
<evidence type="ECO:0000256" key="1">
    <source>
        <dbReference type="ARBA" id="ARBA00001311"/>
    </source>
</evidence>
<gene>
    <name evidence="8" type="primary">SPOSA6832_01025</name>
</gene>
<feature type="active site" description="Acyl-ester intermediate" evidence="5">
    <location>
        <position position="267"/>
    </location>
</feature>
<evidence type="ECO:0000256" key="6">
    <source>
        <dbReference type="PIRSR" id="PIRSR001221-2"/>
    </source>
</evidence>
<comment type="catalytic activity">
    <reaction evidence="1">
        <text>a monocarboxylic acid amide + H2O = a monocarboxylate + NH4(+)</text>
        <dbReference type="Rhea" id="RHEA:12020"/>
        <dbReference type="ChEBI" id="CHEBI:15377"/>
        <dbReference type="ChEBI" id="CHEBI:28938"/>
        <dbReference type="ChEBI" id="CHEBI:35757"/>
        <dbReference type="ChEBI" id="CHEBI:83628"/>
        <dbReference type="EC" id="3.5.1.4"/>
    </reaction>
</comment>
<proteinExistence type="inferred from homology"/>
<accession>A0A0D6EHQ6</accession>
<evidence type="ECO:0000259" key="7">
    <source>
        <dbReference type="Pfam" id="PF01425"/>
    </source>
</evidence>
<dbReference type="PANTHER" id="PTHR46072">
    <property type="entry name" value="AMIDASE-RELATED-RELATED"/>
    <property type="match status" value="1"/>
</dbReference>
<evidence type="ECO:0000256" key="2">
    <source>
        <dbReference type="ARBA" id="ARBA00009199"/>
    </source>
</evidence>
<sequence length="591" mass="63727">MTSFPPFYTTRATLTKDNWRAKVAEKKAAQAALIPDEWRLSPELLSDPRLDVTGVVAECGILTDKELEITELDEVEELASRLAKGVYNAVEVTTAFCKRASVAQQLTNCLTEIFFERALERAKELDEILKTTGKPVGPLRTSLSAPSFQGTSPHAFSSLTDGVPISLKDQFDIAGTELTMGYVSYLGRISERDSALVRLLLDAGAIIHVRTNVPQTLMVGDTVNYLFGRTHNPLNRKLSPGGSSGGEGALIAMKGSILGVGTDIGGSVRIPSSFCGLHTIRPTTRRVPYGHATNSLVRSEETLLVAGADLRRLYQLGQESVLSVAGPMSRSLSSCTYFLKTVLNANPADYDASSLPFPFNDTVYSEAKARKKLAFGIMRTDYNVTPTPPIKRALETAAAKLEKAGHEGNSVGDGGEDFKRILAAIEEPLIPGLSITPDELKTTYEVWQLNRQKEALQQAFLAKWLATAGQTSTGRPIDGLLCPVAPVTACIPGGNPWAGYTGMFNLLDAPAVVLPVTRVDPTVDVKPATFEPLSSLDSQFYHACAMYGILLSSPPVTRLTLLRLCSVGKRWRDEELLGIGEVAAKAISALA</sequence>
<dbReference type="Gene3D" id="3.90.1300.10">
    <property type="entry name" value="Amidase signature (AS) domain"/>
    <property type="match status" value="1"/>
</dbReference>